<sequence length="246" mass="27173">MILTIARTFFPDRHPSPSDIRHYGICINLRGYSCCVAEPKLKLQVYPPPAGTGTTKDEKSPAGFQHLPASEPLPSVDIRRDTDTVTNSDSVTCTDIEGPENETNNTSFSKLKSGSQRECEWAGCTITKVAEGRLDKYMDLDVLVEFINRAHEYGMGSFVAGVAADLGVIAETEPEEAADRKEAEDGNENEDEWDASTCGIGAFDDDTSGVYDDEQHEDAQLWIDGAGDRFESSRDEVRGDHSRERW</sequence>
<reference evidence="2" key="2">
    <citation type="submission" date="2023-05" db="EMBL/GenBank/DDBJ databases">
        <authorList>
            <consortium name="Lawrence Berkeley National Laboratory"/>
            <person name="Steindorff A."/>
            <person name="Hensen N."/>
            <person name="Bonometti L."/>
            <person name="Westerberg I."/>
            <person name="Brannstrom I.O."/>
            <person name="Guillou S."/>
            <person name="Cros-Aarteil S."/>
            <person name="Calhoun S."/>
            <person name="Haridas S."/>
            <person name="Kuo A."/>
            <person name="Mondo S."/>
            <person name="Pangilinan J."/>
            <person name="Riley R."/>
            <person name="Labutti K."/>
            <person name="Andreopoulos B."/>
            <person name="Lipzen A."/>
            <person name="Chen C."/>
            <person name="Yanf M."/>
            <person name="Daum C."/>
            <person name="Ng V."/>
            <person name="Clum A."/>
            <person name="Ohm R."/>
            <person name="Martin F."/>
            <person name="Silar P."/>
            <person name="Natvig D."/>
            <person name="Lalanne C."/>
            <person name="Gautier V."/>
            <person name="Ament-Velasquez S.L."/>
            <person name="Kruys A."/>
            <person name="Hutchinson M.I."/>
            <person name="Powell A.J."/>
            <person name="Barry K."/>
            <person name="Miller A.N."/>
            <person name="Grigoriev I.V."/>
            <person name="Debuchy R."/>
            <person name="Gladieux P."/>
            <person name="Thoren M.H."/>
            <person name="Johannesson H."/>
        </authorList>
    </citation>
    <scope>NUCLEOTIDE SEQUENCE</scope>
    <source>
        <strain evidence="2">PSN293</strain>
    </source>
</reference>
<organism evidence="2 3">
    <name type="scientific">Rhypophila decipiens</name>
    <dbReference type="NCBI Taxonomy" id="261697"/>
    <lineage>
        <taxon>Eukaryota</taxon>
        <taxon>Fungi</taxon>
        <taxon>Dikarya</taxon>
        <taxon>Ascomycota</taxon>
        <taxon>Pezizomycotina</taxon>
        <taxon>Sordariomycetes</taxon>
        <taxon>Sordariomycetidae</taxon>
        <taxon>Sordariales</taxon>
        <taxon>Naviculisporaceae</taxon>
        <taxon>Rhypophila</taxon>
    </lineage>
</organism>
<feature type="compositionally biased region" description="Basic and acidic residues" evidence="1">
    <location>
        <begin position="226"/>
        <end position="246"/>
    </location>
</feature>
<evidence type="ECO:0000313" key="2">
    <source>
        <dbReference type="EMBL" id="KAK4207387.1"/>
    </source>
</evidence>
<dbReference type="AlphaFoldDB" id="A0AAN6Y141"/>
<reference evidence="2" key="1">
    <citation type="journal article" date="2023" name="Mol. Phylogenet. Evol.">
        <title>Genome-scale phylogeny and comparative genomics of the fungal order Sordariales.</title>
        <authorList>
            <person name="Hensen N."/>
            <person name="Bonometti L."/>
            <person name="Westerberg I."/>
            <person name="Brannstrom I.O."/>
            <person name="Guillou S."/>
            <person name="Cros-Aarteil S."/>
            <person name="Calhoun S."/>
            <person name="Haridas S."/>
            <person name="Kuo A."/>
            <person name="Mondo S."/>
            <person name="Pangilinan J."/>
            <person name="Riley R."/>
            <person name="LaButti K."/>
            <person name="Andreopoulos B."/>
            <person name="Lipzen A."/>
            <person name="Chen C."/>
            <person name="Yan M."/>
            <person name="Daum C."/>
            <person name="Ng V."/>
            <person name="Clum A."/>
            <person name="Steindorff A."/>
            <person name="Ohm R.A."/>
            <person name="Martin F."/>
            <person name="Silar P."/>
            <person name="Natvig D.O."/>
            <person name="Lalanne C."/>
            <person name="Gautier V."/>
            <person name="Ament-Velasquez S.L."/>
            <person name="Kruys A."/>
            <person name="Hutchinson M.I."/>
            <person name="Powell A.J."/>
            <person name="Barry K."/>
            <person name="Miller A.N."/>
            <person name="Grigoriev I.V."/>
            <person name="Debuchy R."/>
            <person name="Gladieux P."/>
            <person name="Hiltunen Thoren M."/>
            <person name="Johannesson H."/>
        </authorList>
    </citation>
    <scope>NUCLEOTIDE SEQUENCE</scope>
    <source>
        <strain evidence="2">PSN293</strain>
    </source>
</reference>
<feature type="compositionally biased region" description="Acidic residues" evidence="1">
    <location>
        <begin position="185"/>
        <end position="194"/>
    </location>
</feature>
<evidence type="ECO:0000256" key="1">
    <source>
        <dbReference type="SAM" id="MobiDB-lite"/>
    </source>
</evidence>
<protein>
    <submittedName>
        <fullName evidence="2">Uncharacterized protein</fullName>
    </submittedName>
</protein>
<keyword evidence="3" id="KW-1185">Reference proteome</keyword>
<accession>A0AAN6Y141</accession>
<feature type="compositionally biased region" description="Polar residues" evidence="1">
    <location>
        <begin position="101"/>
        <end position="110"/>
    </location>
</feature>
<name>A0AAN6Y141_9PEZI</name>
<feature type="region of interest" description="Disordered" evidence="1">
    <location>
        <begin position="48"/>
        <end position="110"/>
    </location>
</feature>
<dbReference type="Proteomes" id="UP001301769">
    <property type="component" value="Unassembled WGS sequence"/>
</dbReference>
<comment type="caution">
    <text evidence="2">The sequence shown here is derived from an EMBL/GenBank/DDBJ whole genome shotgun (WGS) entry which is preliminary data.</text>
</comment>
<evidence type="ECO:0000313" key="3">
    <source>
        <dbReference type="Proteomes" id="UP001301769"/>
    </source>
</evidence>
<dbReference type="EMBL" id="MU858298">
    <property type="protein sequence ID" value="KAK4207387.1"/>
    <property type="molecule type" value="Genomic_DNA"/>
</dbReference>
<feature type="region of interest" description="Disordered" evidence="1">
    <location>
        <begin position="224"/>
        <end position="246"/>
    </location>
</feature>
<feature type="compositionally biased region" description="Low complexity" evidence="1">
    <location>
        <begin position="84"/>
        <end position="95"/>
    </location>
</feature>
<feature type="region of interest" description="Disordered" evidence="1">
    <location>
        <begin position="173"/>
        <end position="199"/>
    </location>
</feature>
<gene>
    <name evidence="2" type="ORF">QBC37DRAFT_380129</name>
</gene>
<proteinExistence type="predicted"/>